<evidence type="ECO:0000313" key="2">
    <source>
        <dbReference type="EMBL" id="KAF9334744.1"/>
    </source>
</evidence>
<feature type="compositionally biased region" description="Low complexity" evidence="1">
    <location>
        <begin position="227"/>
        <end position="244"/>
    </location>
</feature>
<sequence>MSMDLQDSNSSHHSDESMSTENRRDMRQLQRHQSKERTIEQVLEKGKILKVSRRLRTRLEYAILKIRRGWSKYTLQEVESLTQPACSPRLSKRPISSAYNSPRQSHRKRTKKSYPDYEELPYKDPSFDEDESKDKIMQIAQLSSSRQSSPTRQYRSRPSFSQFKDSELFLPAKSLMDIATSSPSFQEANASPLYSHQPPGATSPFGYGSPGPLYRESTPRDSPRGWSTYSSPSTPVSSVMETSTNNEEEPDEGGAPSAAQAARTILMLSSPTRPPPRTLHQNYIVEMNSSPTHSPITEWSGPYSPMVSSPLVHFQTAASTPSPDRRESPQMGHSDISSQVVESVSNPPSSRTQPKIFAGLYGSSNRYEPSSPSPLSASLFPSYESPSRSASPTMKRAARFAAAATLASQQSKLAEKAFMQGGEHNTTSEIVVPGSQPGMDYQQQLQHLQQHQQHQQSQHPQQPTQMYGGPLKEEPDSRAVTPPPRPETFHGMRTPPPSVGTEIDMSHYGGHGGKVLTRRNSGLAGDTDLSALYLRRNMSNAPRPPQ</sequence>
<organism evidence="2 3">
    <name type="scientific">Podila minutissima</name>
    <dbReference type="NCBI Taxonomy" id="64525"/>
    <lineage>
        <taxon>Eukaryota</taxon>
        <taxon>Fungi</taxon>
        <taxon>Fungi incertae sedis</taxon>
        <taxon>Mucoromycota</taxon>
        <taxon>Mortierellomycotina</taxon>
        <taxon>Mortierellomycetes</taxon>
        <taxon>Mortierellales</taxon>
        <taxon>Mortierellaceae</taxon>
        <taxon>Podila</taxon>
    </lineage>
</organism>
<comment type="caution">
    <text evidence="2">The sequence shown here is derived from an EMBL/GenBank/DDBJ whole genome shotgun (WGS) entry which is preliminary data.</text>
</comment>
<evidence type="ECO:0000313" key="3">
    <source>
        <dbReference type="Proteomes" id="UP000696485"/>
    </source>
</evidence>
<feature type="compositionally biased region" description="Basic and acidic residues" evidence="1">
    <location>
        <begin position="120"/>
        <end position="132"/>
    </location>
</feature>
<evidence type="ECO:0000256" key="1">
    <source>
        <dbReference type="SAM" id="MobiDB-lite"/>
    </source>
</evidence>
<dbReference type="AlphaFoldDB" id="A0A9P5VPB7"/>
<feature type="compositionally biased region" description="Basic and acidic residues" evidence="1">
    <location>
        <begin position="10"/>
        <end position="38"/>
    </location>
</feature>
<feature type="region of interest" description="Disordered" evidence="1">
    <location>
        <begin position="315"/>
        <end position="391"/>
    </location>
</feature>
<name>A0A9P5VPB7_9FUNG</name>
<proteinExistence type="predicted"/>
<accession>A0A9P5VPB7</accession>
<gene>
    <name evidence="2" type="ORF">BG006_001613</name>
</gene>
<feature type="region of interest" description="Disordered" evidence="1">
    <location>
        <begin position="84"/>
        <end position="132"/>
    </location>
</feature>
<feature type="region of interest" description="Disordered" evidence="1">
    <location>
        <begin position="427"/>
        <end position="522"/>
    </location>
</feature>
<feature type="region of interest" description="Disordered" evidence="1">
    <location>
        <begin position="188"/>
        <end position="261"/>
    </location>
</feature>
<protein>
    <submittedName>
        <fullName evidence="2">Uncharacterized protein</fullName>
    </submittedName>
</protein>
<reference evidence="2" key="1">
    <citation type="journal article" date="2020" name="Fungal Divers.">
        <title>Resolving the Mortierellaceae phylogeny through synthesis of multi-gene phylogenetics and phylogenomics.</title>
        <authorList>
            <person name="Vandepol N."/>
            <person name="Liber J."/>
            <person name="Desiro A."/>
            <person name="Na H."/>
            <person name="Kennedy M."/>
            <person name="Barry K."/>
            <person name="Grigoriev I.V."/>
            <person name="Miller A.N."/>
            <person name="O'Donnell K."/>
            <person name="Stajich J.E."/>
            <person name="Bonito G."/>
        </authorList>
    </citation>
    <scope>NUCLEOTIDE SEQUENCE</scope>
    <source>
        <strain evidence="2">NVP1</strain>
    </source>
</reference>
<dbReference type="Proteomes" id="UP000696485">
    <property type="component" value="Unassembled WGS sequence"/>
</dbReference>
<feature type="region of interest" description="Disordered" evidence="1">
    <location>
        <begin position="1"/>
        <end position="38"/>
    </location>
</feature>
<dbReference type="EMBL" id="JAAAUY010000132">
    <property type="protein sequence ID" value="KAF9334744.1"/>
    <property type="molecule type" value="Genomic_DNA"/>
</dbReference>
<keyword evidence="3" id="KW-1185">Reference proteome</keyword>
<feature type="compositionally biased region" description="Low complexity" evidence="1">
    <location>
        <begin position="369"/>
        <end position="382"/>
    </location>
</feature>
<feature type="compositionally biased region" description="Low complexity" evidence="1">
    <location>
        <begin position="442"/>
        <end position="465"/>
    </location>
</feature>
<feature type="region of interest" description="Disordered" evidence="1">
    <location>
        <begin position="141"/>
        <end position="160"/>
    </location>
</feature>
<feature type="compositionally biased region" description="Polar residues" evidence="1">
    <location>
        <begin position="335"/>
        <end position="353"/>
    </location>
</feature>